<evidence type="ECO:0000313" key="12">
    <source>
        <dbReference type="Proteomes" id="UP000077248"/>
    </source>
</evidence>
<dbReference type="PANTHER" id="PTHR10363">
    <property type="entry name" value="BLEOMYCIN HYDROLASE"/>
    <property type="match status" value="1"/>
</dbReference>
<dbReference type="PANTHER" id="PTHR10363:SF2">
    <property type="entry name" value="BLEOMYCIN HYDROLASE"/>
    <property type="match status" value="1"/>
</dbReference>
<comment type="similarity">
    <text evidence="8">Belongs to the peptidase C1 family.</text>
</comment>
<dbReference type="Proteomes" id="UP000291422">
    <property type="component" value="Unassembled WGS sequence"/>
</dbReference>
<reference evidence="13" key="2">
    <citation type="journal article" date="2019" name="bioRxiv">
        <title>Genomics, evolutionary history and diagnostics of the Alternaria alternata species group including apple and Asian pear pathotypes.</title>
        <authorList>
            <person name="Armitage A.D."/>
            <person name="Cockerton H.M."/>
            <person name="Sreenivasaprasad S."/>
            <person name="Woodhall J.W."/>
            <person name="Lane C.R."/>
            <person name="Harrison R.J."/>
            <person name="Clarkson J.P."/>
        </authorList>
    </citation>
    <scope>NUCLEOTIDE SEQUENCE [LARGE SCALE GENOMIC DNA]</scope>
    <source>
        <strain evidence="13">FERA 1177</strain>
    </source>
</reference>
<dbReference type="GO" id="GO:0009636">
    <property type="term" value="P:response to toxic substance"/>
    <property type="evidence" value="ECO:0007669"/>
    <property type="project" value="TreeGrafter"/>
</dbReference>
<dbReference type="RefSeq" id="XP_018386128.1">
    <property type="nucleotide sequence ID" value="XM_018525032.1"/>
</dbReference>
<comment type="function">
    <text evidence="8">Has aminopeptidase activity, shortening substrate peptides sequentially by 1 amino acid. Has bleomycin hydrolase activity, which can protect the cell from the toxic effects of bleomycin. Has homocysteine-thiolactonase activity, protecting the cell against homocysteine toxicity.</text>
</comment>
<dbReference type="VEuPathDB" id="FungiDB:CC77DRAFT_1020375"/>
<reference evidence="10 12" key="1">
    <citation type="submission" date="2016-05" db="EMBL/GenBank/DDBJ databases">
        <title>Comparative analysis of secretome profiles of manganese(II)-oxidizing ascomycete fungi.</title>
        <authorList>
            <consortium name="DOE Joint Genome Institute"/>
            <person name="Zeiner C.A."/>
            <person name="Purvine S.O."/>
            <person name="Zink E.M."/>
            <person name="Wu S."/>
            <person name="Pasa-Tolic L."/>
            <person name="Chaput D.L."/>
            <person name="Haridas S."/>
            <person name="Grigoriev I.V."/>
            <person name="Santelli C.M."/>
            <person name="Hansel C.M."/>
        </authorList>
    </citation>
    <scope>NUCLEOTIDE SEQUENCE [LARGE SCALE GENOMIC DNA]</scope>
    <source>
        <strain evidence="10 12">SRC1lrK2f</strain>
    </source>
</reference>
<dbReference type="InterPro" id="IPR004134">
    <property type="entry name" value="Peptidase_C1B"/>
</dbReference>
<keyword evidence="8" id="KW-0496">Mitochondrion</keyword>
<evidence type="ECO:0000256" key="1">
    <source>
        <dbReference type="ARBA" id="ARBA00000423"/>
    </source>
</evidence>
<feature type="active site" evidence="9">
    <location>
        <position position="126"/>
    </location>
</feature>
<sequence>MGANQSRPSDAAVNEKLMERLQALHMKDERPMNEKDGFVVVGGESPPKYTPGVKYQQDVSAASVSEWEKELMEDPKNRLALAALSSNSANAVLSSRSAVIADTQKFNIKIPLEGSPVTNQASSGRCWLFASTNVFRVAIMKKYKLSEFQLSQSYLFYWDKIEKANYFLESILDTKDEEIDSRIIQALMASPVGDGGQWDMVANLVQKYGLVPHSLYPDSYNATSSSTMDRLITTKLREDAVRLRSIARSNATPDAIKATIAGEKEKMLREIHLILTLMLGPPPCSTKPFTWEYYDKDGKFCTVRTRPTAFANELSDNKTVRALSGTDVHSLFSLVNDPRNPYNRLLSVKRLGNVWNGRPVTYVNVDMKTIKDACITMLKRGMPVFFGSDVGKYSDSTKGIMDTDLFEYELGFNIKLGMSKAERLQTGESQMTHAMVLTAVHVVDGKPVRWRVENSWSERAGDKGYFVMSDAWMDEFVYQAVVDPSVVSSSVKKVLEQKPRMLELWDPMGALA</sequence>
<dbReference type="GeneID" id="29110626"/>
<accession>A0A177DMU0</accession>
<comment type="subunit">
    <text evidence="7">Homohexamer. Binds to nucleic acids. Binds single-stranded DNA and RNA with higher affinity than double-stranded DNA.</text>
</comment>
<dbReference type="PROSITE" id="PS00139">
    <property type="entry name" value="THIOL_PROTEASE_CYS"/>
    <property type="match status" value="1"/>
</dbReference>
<feature type="active site" evidence="9">
    <location>
        <position position="454"/>
    </location>
</feature>
<dbReference type="OMA" id="QSYTFFW"/>
<keyword evidence="4 8" id="KW-0378">Hydrolase</keyword>
<dbReference type="InterPro" id="IPR038765">
    <property type="entry name" value="Papain-like_cys_pep_sf"/>
</dbReference>
<dbReference type="Proteomes" id="UP000077248">
    <property type="component" value="Unassembled WGS sequence"/>
</dbReference>
<keyword evidence="5 8" id="KW-0788">Thiol protease</keyword>
<evidence type="ECO:0000256" key="7">
    <source>
        <dbReference type="ARBA" id="ARBA00026080"/>
    </source>
</evidence>
<evidence type="ECO:0000256" key="8">
    <source>
        <dbReference type="PIRNR" id="PIRNR005700"/>
    </source>
</evidence>
<name>A0A177DMU0_ALTAL</name>
<evidence type="ECO:0000256" key="3">
    <source>
        <dbReference type="ARBA" id="ARBA00022670"/>
    </source>
</evidence>
<evidence type="ECO:0000256" key="5">
    <source>
        <dbReference type="ARBA" id="ARBA00022807"/>
    </source>
</evidence>
<evidence type="ECO:0000256" key="2">
    <source>
        <dbReference type="ARBA" id="ARBA00022490"/>
    </source>
</evidence>
<dbReference type="KEGG" id="aalt:CC77DRAFT_1020375"/>
<dbReference type="GO" id="GO:0043418">
    <property type="term" value="P:homocysteine catabolic process"/>
    <property type="evidence" value="ECO:0007669"/>
    <property type="project" value="TreeGrafter"/>
</dbReference>
<dbReference type="GO" id="GO:0004197">
    <property type="term" value="F:cysteine-type endopeptidase activity"/>
    <property type="evidence" value="ECO:0007669"/>
    <property type="project" value="UniProtKB-EC"/>
</dbReference>
<evidence type="ECO:0000256" key="4">
    <source>
        <dbReference type="ARBA" id="ARBA00022801"/>
    </source>
</evidence>
<keyword evidence="3 8" id="KW-0645">Protease</keyword>
<dbReference type="CDD" id="cd00585">
    <property type="entry name" value="Peptidase_C1B"/>
    <property type="match status" value="1"/>
</dbReference>
<dbReference type="PIRSF" id="PIRSF005700">
    <property type="entry name" value="PepC"/>
    <property type="match status" value="1"/>
</dbReference>
<feature type="active site" evidence="9">
    <location>
        <position position="433"/>
    </location>
</feature>
<protein>
    <recommendedName>
        <fullName evidence="8">Cysteine proteinase 1, mitochondrial</fullName>
        <ecNumber evidence="8">3.4.22.40</ecNumber>
    </recommendedName>
</protein>
<keyword evidence="12" id="KW-1185">Reference proteome</keyword>
<proteinExistence type="inferred from homology"/>
<comment type="function">
    <text evidence="6">The normal physiological role of the enzyme is unknown, but it is not essential for the viability of yeast cells. Has aminopeptidase activity, shortening substrate peptides sequentially by 1 amino acid. Has bleomycin hydrolase activity, which can protect the cell from the toxic effects of bleomycin. Has homocysteine-thiolactonase activity, protecting the cell against homocysteine toxicity. Acts as a repressor in the GAL4 regulatory system, but this does not require either the peptidase or nucleic acid-binding activities.</text>
</comment>
<dbReference type="EMBL" id="PDXD01000012">
    <property type="protein sequence ID" value="RYN76347.1"/>
    <property type="molecule type" value="Genomic_DNA"/>
</dbReference>
<comment type="catalytic activity">
    <reaction evidence="1 8">
        <text>Inactivates bleomycin B2 (a cytotoxic glycometallopeptide) by hydrolysis of a carboxyamide bond of beta-aminoalanine, but also shows general aminopeptidase activity. The specificity varies somewhat with source, but amino acid arylamides of Met, Leu and Ala are preferred.</text>
        <dbReference type="EC" id="3.4.22.40"/>
    </reaction>
</comment>
<evidence type="ECO:0000313" key="13">
    <source>
        <dbReference type="Proteomes" id="UP000291422"/>
    </source>
</evidence>
<dbReference type="FunFam" id="3.90.70.10:FF:000021">
    <property type="entry name" value="Bleomycin hydrolase"/>
    <property type="match status" value="1"/>
</dbReference>
<dbReference type="Pfam" id="PF03051">
    <property type="entry name" value="Peptidase_C1_2"/>
    <property type="match status" value="1"/>
</dbReference>
<reference evidence="11" key="3">
    <citation type="journal article" date="2019" name="J. ISSAAS">
        <title>Genomics, evolutionary history and diagnostics of the Alternaria alternata species group including apple and Asian pear pathotypes.</title>
        <authorList>
            <person name="Armitage A.D."/>
            <person name="Cockerton H.M."/>
            <person name="Sreenivasaprasad S."/>
            <person name="Woodhall J."/>
            <person name="Lane C."/>
            <person name="Harrison R.J."/>
            <person name="Clarkson J.P."/>
        </authorList>
    </citation>
    <scope>NUCLEOTIDE SEQUENCE</scope>
    <source>
        <strain evidence="11">FERA 1177</strain>
    </source>
</reference>
<dbReference type="EMBL" id="KV441478">
    <property type="protein sequence ID" value="OAG20707.1"/>
    <property type="molecule type" value="Genomic_DNA"/>
</dbReference>
<evidence type="ECO:0000313" key="11">
    <source>
        <dbReference type="EMBL" id="RYN76347.1"/>
    </source>
</evidence>
<dbReference type="InterPro" id="IPR000169">
    <property type="entry name" value="Pept_cys_AS"/>
</dbReference>
<dbReference type="SMR" id="A0A177DMU0"/>
<dbReference type="Gene3D" id="3.90.70.10">
    <property type="entry name" value="Cysteine proteinases"/>
    <property type="match status" value="1"/>
</dbReference>
<dbReference type="GO" id="GO:0005739">
    <property type="term" value="C:mitochondrion"/>
    <property type="evidence" value="ECO:0007669"/>
    <property type="project" value="UniProtKB-SubCell"/>
</dbReference>
<dbReference type="STRING" id="5599.A0A177DMU0"/>
<dbReference type="AlphaFoldDB" id="A0A177DMU0"/>
<dbReference type="SUPFAM" id="SSF54001">
    <property type="entry name" value="Cysteine proteinases"/>
    <property type="match status" value="1"/>
</dbReference>
<evidence type="ECO:0000256" key="6">
    <source>
        <dbReference type="ARBA" id="ARBA00025347"/>
    </source>
</evidence>
<keyword evidence="2 8" id="KW-0963">Cytoplasm</keyword>
<dbReference type="GO" id="GO:0070005">
    <property type="term" value="F:cysteine-type aminopeptidase activity"/>
    <property type="evidence" value="ECO:0007669"/>
    <property type="project" value="InterPro"/>
</dbReference>
<dbReference type="GO" id="GO:0006508">
    <property type="term" value="P:proteolysis"/>
    <property type="evidence" value="ECO:0007669"/>
    <property type="project" value="UniProtKB-KW"/>
</dbReference>
<evidence type="ECO:0000313" key="10">
    <source>
        <dbReference type="EMBL" id="OAG20707.1"/>
    </source>
</evidence>
<gene>
    <name evidence="11" type="ORF">AA0117_g5706</name>
    <name evidence="10" type="ORF">CC77DRAFT_1020375</name>
</gene>
<dbReference type="EC" id="3.4.22.40" evidence="8"/>
<organism evidence="10 12">
    <name type="scientific">Alternaria alternata</name>
    <name type="common">Alternaria rot fungus</name>
    <name type="synonym">Torula alternata</name>
    <dbReference type="NCBI Taxonomy" id="5599"/>
    <lineage>
        <taxon>Eukaryota</taxon>
        <taxon>Fungi</taxon>
        <taxon>Dikarya</taxon>
        <taxon>Ascomycota</taxon>
        <taxon>Pezizomycotina</taxon>
        <taxon>Dothideomycetes</taxon>
        <taxon>Pleosporomycetidae</taxon>
        <taxon>Pleosporales</taxon>
        <taxon>Pleosporineae</taxon>
        <taxon>Pleosporaceae</taxon>
        <taxon>Alternaria</taxon>
        <taxon>Alternaria sect. Alternaria</taxon>
        <taxon>Alternaria alternata complex</taxon>
    </lineage>
</organism>
<evidence type="ECO:0000256" key="9">
    <source>
        <dbReference type="PIRSR" id="PIRSR005700-1"/>
    </source>
</evidence>
<comment type="subcellular location">
    <subcellularLocation>
        <location evidence="8">Mitochondrion</location>
    </subcellularLocation>
    <subcellularLocation>
        <location evidence="8">Cytoplasm</location>
    </subcellularLocation>
</comment>